<gene>
    <name evidence="1" type="ORF">FNF31_07770</name>
</gene>
<dbReference type="Proteomes" id="UP000325113">
    <property type="component" value="Unassembled WGS sequence"/>
</dbReference>
<evidence type="ECO:0000313" key="1">
    <source>
        <dbReference type="EMBL" id="KAA0146503.1"/>
    </source>
</evidence>
<dbReference type="InterPro" id="IPR002049">
    <property type="entry name" value="LE_dom"/>
</dbReference>
<evidence type="ECO:0000313" key="2">
    <source>
        <dbReference type="Proteomes" id="UP000325113"/>
    </source>
</evidence>
<reference evidence="1 2" key="1">
    <citation type="submission" date="2019-07" db="EMBL/GenBank/DDBJ databases">
        <title>Genomes of Cafeteria roenbergensis.</title>
        <authorList>
            <person name="Fischer M.G."/>
            <person name="Hackl T."/>
            <person name="Roman M."/>
        </authorList>
    </citation>
    <scope>NUCLEOTIDE SEQUENCE [LARGE SCALE GENOMIC DNA]</scope>
    <source>
        <strain evidence="1 2">Cflag</strain>
    </source>
</reference>
<accession>A0A5A8C0H5</accession>
<organism evidence="1 2">
    <name type="scientific">Cafeteria roenbergensis</name>
    <name type="common">Marine flagellate</name>
    <dbReference type="NCBI Taxonomy" id="33653"/>
    <lineage>
        <taxon>Eukaryota</taxon>
        <taxon>Sar</taxon>
        <taxon>Stramenopiles</taxon>
        <taxon>Bigyra</taxon>
        <taxon>Opalozoa</taxon>
        <taxon>Bicosoecida</taxon>
        <taxon>Cafeteriaceae</taxon>
        <taxon>Cafeteria</taxon>
    </lineage>
</organism>
<comment type="caution">
    <text evidence="1">The sequence shown here is derived from an EMBL/GenBank/DDBJ whole genome shotgun (WGS) entry which is preliminary data.</text>
</comment>
<dbReference type="CDD" id="cd00055">
    <property type="entry name" value="EGF_Lam"/>
    <property type="match status" value="1"/>
</dbReference>
<sequence length="853" mass="86421">MPAHLGRLFGIDGDPSVRGDGAGPTYAVSPSGVWDAETLNACLCDGGFGAADCSVALCPKGPNPYTTGKQRRAFRFAIDLNGATPVPDTFQTATLRFLGSETHGLDLGLLGALTDAECAAWAATHPFVGEAACAVSVSNVDEYQLDLRLGWETSRKPHNNFFDHDGNPPLAWFSCNARHVSDSAVACSVADLDVTSAMVYAANGDTGFSIVFEVVDDTSNPNTYKVTVATTTFGPFPMSTAPAAIGTMPSATVAWTVLWGHKAGAQWHVSSTNEVTPPGLEEHRACGGVGRCDVFSGVCTCPYGAEGPSCGKLFTTDETINDALPVSVLTADSLQYAGDILQMRAKRSRSSDFNFISVSEAANAPLMVLSGDGHLRSRSIQGDMGATVLSGGLFVGGGGGTILSGGLNVVEGHVSAAHTTFNEDVLSAHSHEATFQNALLKLSADRAASDAFRIIDVVVDRSGAATRLMQLLGNGQLEVVSGPLVASSAEGAWVTGTGGLHVTAGGATLQAGTTIESTDATASALSVGMAHPTFTGTGINVVATQAALATFKFAEVTASGTAQAVLTHHGDGRLQVHRGGIETTGGLTVTTGGIAVAAGLSEFDSGIDVTGGGMTVSSGGLAVSTGGTVLASADLANAHVLRSSATALTAGHRVVSVESDTKATTSADHALLWAGSQDGAGVMTERLKLTAAGVLSVTGHIHLSAKRPSVVATSDVSLTGAQCGAVVAAGSAAAGAAPIVVTLPQQLGTEAAGCFVTVVVAETAREVQIRNGQTIGALYGKWPYFEGGTYKQGSIQTTGFLTSGGGTGIALGIPTGADSFLATVTLSAITGLPLGSNVWYVTEGHGPWASTAF</sequence>
<proteinExistence type="predicted"/>
<name>A0A5A8C0H5_CAFRO</name>
<dbReference type="AlphaFoldDB" id="A0A5A8C0H5"/>
<dbReference type="EMBL" id="VLTM01000184">
    <property type="protein sequence ID" value="KAA0146503.1"/>
    <property type="molecule type" value="Genomic_DNA"/>
</dbReference>
<protein>
    <recommendedName>
        <fullName evidence="3">EGF-like domain-containing protein</fullName>
    </recommendedName>
</protein>
<evidence type="ECO:0008006" key="3">
    <source>
        <dbReference type="Google" id="ProtNLM"/>
    </source>
</evidence>